<feature type="compositionally biased region" description="Basic and acidic residues" evidence="5">
    <location>
        <begin position="186"/>
        <end position="195"/>
    </location>
</feature>
<evidence type="ECO:0000256" key="1">
    <source>
        <dbReference type="ARBA" id="ARBA00022723"/>
    </source>
</evidence>
<sequence>MTGSPSAASNIISKQPTSVPSSVPTRMTAAATILPTAEAPSTNGASPPTPVPRQGTYSKPYKGKKRGPSNSNQMSNSSKIQVFLLSAAIFLALFLLNRGYNHSNAQQERNQQIQQEQEEQMQDRQQEEQMQDRRKQLLMEKFHFTTIDEQQQQQQQQQQQDGSSSSFFSSDKSSKNANNNNEEESEAKINDANDYDKVERLDDIEASCDSSNQLASSTTEQKASNESAENNKDDAYSSTDRSILERIEDSADHYCESTDQDVKNQNVQVEGEGHGNIANHHCMESNTATTASFFGGLWTQQQEPSHTTSTTTTATNNDNNNNSCSNNNECSICLDTYQSGDTICVSKKQACQHVFHHECIEEWLKKRDHCPLCRVNLMSNSSSS</sequence>
<dbReference type="EMBL" id="CAKOGP040001925">
    <property type="protein sequence ID" value="CAJ1956817.1"/>
    <property type="molecule type" value="Genomic_DNA"/>
</dbReference>
<dbReference type="InterPro" id="IPR053238">
    <property type="entry name" value="RING-H2_zinc_finger"/>
</dbReference>
<evidence type="ECO:0000256" key="4">
    <source>
        <dbReference type="PROSITE-ProRule" id="PRU00175"/>
    </source>
</evidence>
<evidence type="ECO:0000313" key="8">
    <source>
        <dbReference type="Proteomes" id="UP001295423"/>
    </source>
</evidence>
<keyword evidence="8" id="KW-1185">Reference proteome</keyword>
<dbReference type="Gene3D" id="3.30.40.10">
    <property type="entry name" value="Zinc/RING finger domain, C3HC4 (zinc finger)"/>
    <property type="match status" value="1"/>
</dbReference>
<evidence type="ECO:0000313" key="7">
    <source>
        <dbReference type="EMBL" id="CAJ1956817.1"/>
    </source>
</evidence>
<evidence type="ECO:0000259" key="6">
    <source>
        <dbReference type="PROSITE" id="PS50089"/>
    </source>
</evidence>
<reference evidence="7" key="1">
    <citation type="submission" date="2023-08" db="EMBL/GenBank/DDBJ databases">
        <authorList>
            <person name="Audoor S."/>
            <person name="Bilcke G."/>
        </authorList>
    </citation>
    <scope>NUCLEOTIDE SEQUENCE</scope>
</reference>
<dbReference type="Proteomes" id="UP001295423">
    <property type="component" value="Unassembled WGS sequence"/>
</dbReference>
<feature type="compositionally biased region" description="Low complexity" evidence="5">
    <location>
        <begin position="149"/>
        <end position="180"/>
    </location>
</feature>
<dbReference type="Pfam" id="PF13639">
    <property type="entry name" value="zf-RING_2"/>
    <property type="match status" value="1"/>
</dbReference>
<evidence type="ECO:0000256" key="2">
    <source>
        <dbReference type="ARBA" id="ARBA00022771"/>
    </source>
</evidence>
<feature type="compositionally biased region" description="Polar residues" evidence="5">
    <location>
        <begin position="208"/>
        <end position="228"/>
    </location>
</feature>
<dbReference type="SUPFAM" id="SSF57850">
    <property type="entry name" value="RING/U-box"/>
    <property type="match status" value="1"/>
</dbReference>
<comment type="caution">
    <text evidence="7">The sequence shown here is derived from an EMBL/GenBank/DDBJ whole genome shotgun (WGS) entry which is preliminary data.</text>
</comment>
<dbReference type="PANTHER" id="PTHR14155">
    <property type="entry name" value="RING FINGER DOMAIN-CONTAINING"/>
    <property type="match status" value="1"/>
</dbReference>
<dbReference type="CDD" id="cd16454">
    <property type="entry name" value="RING-H2_PA-TM-RING"/>
    <property type="match status" value="1"/>
</dbReference>
<proteinExistence type="predicted"/>
<protein>
    <recommendedName>
        <fullName evidence="6">RING-type domain-containing protein</fullName>
    </recommendedName>
</protein>
<feature type="compositionally biased region" description="Basic and acidic residues" evidence="5">
    <location>
        <begin position="121"/>
        <end position="132"/>
    </location>
</feature>
<keyword evidence="1" id="KW-0479">Metal-binding</keyword>
<feature type="compositionally biased region" description="Polar residues" evidence="5">
    <location>
        <begin position="1"/>
        <end position="25"/>
    </location>
</feature>
<dbReference type="PROSITE" id="PS50089">
    <property type="entry name" value="ZF_RING_2"/>
    <property type="match status" value="1"/>
</dbReference>
<dbReference type="AlphaFoldDB" id="A0AAD2FZJ2"/>
<feature type="domain" description="RING-type" evidence="6">
    <location>
        <begin position="330"/>
        <end position="374"/>
    </location>
</feature>
<feature type="region of interest" description="Disordered" evidence="5">
    <location>
        <begin position="1"/>
        <end position="75"/>
    </location>
</feature>
<keyword evidence="2 4" id="KW-0863">Zinc-finger</keyword>
<gene>
    <name evidence="7" type="ORF">CYCCA115_LOCUS16412</name>
</gene>
<feature type="region of interest" description="Disordered" evidence="5">
    <location>
        <begin position="208"/>
        <end position="240"/>
    </location>
</feature>
<evidence type="ECO:0000256" key="5">
    <source>
        <dbReference type="SAM" id="MobiDB-lite"/>
    </source>
</evidence>
<dbReference type="SMART" id="SM00184">
    <property type="entry name" value="RING"/>
    <property type="match status" value="1"/>
</dbReference>
<evidence type="ECO:0000256" key="3">
    <source>
        <dbReference type="ARBA" id="ARBA00022833"/>
    </source>
</evidence>
<dbReference type="InterPro" id="IPR001841">
    <property type="entry name" value="Znf_RING"/>
</dbReference>
<dbReference type="PANTHER" id="PTHR14155:SF627">
    <property type="entry name" value="OS06G0192800 PROTEIN"/>
    <property type="match status" value="1"/>
</dbReference>
<feature type="region of interest" description="Disordered" evidence="5">
    <location>
        <begin position="147"/>
        <end position="195"/>
    </location>
</feature>
<feature type="compositionally biased region" description="Low complexity" evidence="5">
    <location>
        <begin position="106"/>
        <end position="115"/>
    </location>
</feature>
<feature type="region of interest" description="Disordered" evidence="5">
    <location>
        <begin position="106"/>
        <end position="132"/>
    </location>
</feature>
<organism evidence="7 8">
    <name type="scientific">Cylindrotheca closterium</name>
    <dbReference type="NCBI Taxonomy" id="2856"/>
    <lineage>
        <taxon>Eukaryota</taxon>
        <taxon>Sar</taxon>
        <taxon>Stramenopiles</taxon>
        <taxon>Ochrophyta</taxon>
        <taxon>Bacillariophyta</taxon>
        <taxon>Bacillariophyceae</taxon>
        <taxon>Bacillariophycidae</taxon>
        <taxon>Bacillariales</taxon>
        <taxon>Bacillariaceae</taxon>
        <taxon>Cylindrotheca</taxon>
    </lineage>
</organism>
<dbReference type="InterPro" id="IPR013083">
    <property type="entry name" value="Znf_RING/FYVE/PHD"/>
</dbReference>
<keyword evidence="3" id="KW-0862">Zinc</keyword>
<dbReference type="GO" id="GO:0008270">
    <property type="term" value="F:zinc ion binding"/>
    <property type="evidence" value="ECO:0007669"/>
    <property type="project" value="UniProtKB-KW"/>
</dbReference>
<accession>A0AAD2FZJ2</accession>
<name>A0AAD2FZJ2_9STRA</name>